<gene>
    <name evidence="5" type="ORF">HZA66_20145</name>
</gene>
<dbReference type="GO" id="GO:0002189">
    <property type="term" value="C:ribose phosphate diphosphokinase complex"/>
    <property type="evidence" value="ECO:0007669"/>
    <property type="project" value="TreeGrafter"/>
</dbReference>
<feature type="domain" description="Phosphoribosyltransferase" evidence="3">
    <location>
        <begin position="164"/>
        <end position="248"/>
    </location>
</feature>
<dbReference type="PANTHER" id="PTHR10210:SF41">
    <property type="entry name" value="RIBOSE-PHOSPHATE PYROPHOSPHOKINASE 1, CHLOROPLASTIC"/>
    <property type="match status" value="1"/>
</dbReference>
<reference evidence="5" key="1">
    <citation type="submission" date="2020-07" db="EMBL/GenBank/DDBJ databases">
        <title>Huge and variable diversity of episymbiotic CPR bacteria and DPANN archaea in groundwater ecosystems.</title>
        <authorList>
            <person name="He C.Y."/>
            <person name="Keren R."/>
            <person name="Whittaker M."/>
            <person name="Farag I.F."/>
            <person name="Doudna J."/>
            <person name="Cate J.H.D."/>
            <person name="Banfield J.F."/>
        </authorList>
    </citation>
    <scope>NUCLEOTIDE SEQUENCE</scope>
    <source>
        <strain evidence="5">NC_groundwater_1818_Pr3_B-0.1um_66_35</strain>
    </source>
</reference>
<dbReference type="Gene3D" id="3.40.50.2020">
    <property type="match status" value="2"/>
</dbReference>
<dbReference type="GO" id="GO:0006015">
    <property type="term" value="P:5-phosphoribose 1-diphosphate biosynthetic process"/>
    <property type="evidence" value="ECO:0007669"/>
    <property type="project" value="TreeGrafter"/>
</dbReference>
<evidence type="ECO:0000259" key="3">
    <source>
        <dbReference type="Pfam" id="PF00156"/>
    </source>
</evidence>
<feature type="domain" description="Ribose-phosphate pyrophosphokinase N-terminal" evidence="4">
    <location>
        <begin position="9"/>
        <end position="114"/>
    </location>
</feature>
<accession>A0A933S099</accession>
<dbReference type="NCBIfam" id="NF005537">
    <property type="entry name" value="PRK07199.1"/>
    <property type="match status" value="1"/>
</dbReference>
<evidence type="ECO:0000313" key="6">
    <source>
        <dbReference type="Proteomes" id="UP000782519"/>
    </source>
</evidence>
<dbReference type="EMBL" id="JACRJB010000054">
    <property type="protein sequence ID" value="MBI5131758.1"/>
    <property type="molecule type" value="Genomic_DNA"/>
</dbReference>
<dbReference type="AlphaFoldDB" id="A0A933S099"/>
<dbReference type="GO" id="GO:0005737">
    <property type="term" value="C:cytoplasm"/>
    <property type="evidence" value="ECO:0007669"/>
    <property type="project" value="TreeGrafter"/>
</dbReference>
<dbReference type="NCBIfam" id="TIGR01251">
    <property type="entry name" value="ribP_PPkin"/>
    <property type="match status" value="1"/>
</dbReference>
<protein>
    <submittedName>
        <fullName evidence="5">Ribose-phosphate pyrophosphokinase</fullName>
    </submittedName>
</protein>
<name>A0A933S099_RHOPL</name>
<evidence type="ECO:0000256" key="1">
    <source>
        <dbReference type="ARBA" id="ARBA00022727"/>
    </source>
</evidence>
<organism evidence="5 6">
    <name type="scientific">Rhodopseudomonas palustris</name>
    <dbReference type="NCBI Taxonomy" id="1076"/>
    <lineage>
        <taxon>Bacteria</taxon>
        <taxon>Pseudomonadati</taxon>
        <taxon>Pseudomonadota</taxon>
        <taxon>Alphaproteobacteria</taxon>
        <taxon>Hyphomicrobiales</taxon>
        <taxon>Nitrobacteraceae</taxon>
        <taxon>Rhodopseudomonas</taxon>
    </lineage>
</organism>
<dbReference type="InterPro" id="IPR000836">
    <property type="entry name" value="PRTase_dom"/>
</dbReference>
<proteinExistence type="inferred from homology"/>
<evidence type="ECO:0000313" key="5">
    <source>
        <dbReference type="EMBL" id="MBI5131758.1"/>
    </source>
</evidence>
<dbReference type="InterPro" id="IPR029099">
    <property type="entry name" value="Pribosyltran_N"/>
</dbReference>
<dbReference type="InterPro" id="IPR029057">
    <property type="entry name" value="PRTase-like"/>
</dbReference>
<dbReference type="GO" id="GO:0000287">
    <property type="term" value="F:magnesium ion binding"/>
    <property type="evidence" value="ECO:0007669"/>
    <property type="project" value="InterPro"/>
</dbReference>
<dbReference type="Proteomes" id="UP000782519">
    <property type="component" value="Unassembled WGS sequence"/>
</dbReference>
<dbReference type="PANTHER" id="PTHR10210">
    <property type="entry name" value="RIBOSE-PHOSPHATE DIPHOSPHOKINASE FAMILY MEMBER"/>
    <property type="match status" value="1"/>
</dbReference>
<evidence type="ECO:0000259" key="4">
    <source>
        <dbReference type="Pfam" id="PF13793"/>
    </source>
</evidence>
<sequence>MSTAAIQCLTAARADAERLGERLGVPVHTIAQHRFPDGEIAVTIGPATPTTILYVPLDQPNEKLLTILFAAEALRRGGCTRLVLLAPYLCYMRQDVAFHPGEAISQKAIGKLLASLVDRVITVDAHLHRIATLGEVFPGIEADDLSAMPTIAAALRASGLDPATVVVGPDAESRPWVEALATLIGTGSAVARKIRRGDRSVEIVFDDPSLIAGRPALLVDDIVSSGGTLITCAQALRAAGATSVDAMITHALFPAEMIGAFTAAGIRSIRSTTTVPHPTNAIALDDLFADALACEIRTPPERSA</sequence>
<dbReference type="CDD" id="cd06223">
    <property type="entry name" value="PRTases_typeI"/>
    <property type="match status" value="1"/>
</dbReference>
<dbReference type="Pfam" id="PF13793">
    <property type="entry name" value="Pribosyltran_N"/>
    <property type="match status" value="1"/>
</dbReference>
<dbReference type="Pfam" id="PF00156">
    <property type="entry name" value="Pribosyltran"/>
    <property type="match status" value="1"/>
</dbReference>
<evidence type="ECO:0000256" key="2">
    <source>
        <dbReference type="RuleBase" id="RU004324"/>
    </source>
</evidence>
<dbReference type="GO" id="GO:0004749">
    <property type="term" value="F:ribose phosphate diphosphokinase activity"/>
    <property type="evidence" value="ECO:0007669"/>
    <property type="project" value="TreeGrafter"/>
</dbReference>
<comment type="caution">
    <text evidence="5">The sequence shown here is derived from an EMBL/GenBank/DDBJ whole genome shotgun (WGS) entry which is preliminary data.</text>
</comment>
<dbReference type="GO" id="GO:0006164">
    <property type="term" value="P:purine nucleotide biosynthetic process"/>
    <property type="evidence" value="ECO:0007669"/>
    <property type="project" value="TreeGrafter"/>
</dbReference>
<comment type="similarity">
    <text evidence="2">Belongs to the ribose-phosphate pyrophosphokinase family.</text>
</comment>
<dbReference type="SMART" id="SM01400">
    <property type="entry name" value="Pribosyltran_N"/>
    <property type="match status" value="1"/>
</dbReference>
<dbReference type="InterPro" id="IPR005946">
    <property type="entry name" value="Rib-P_diPkinase"/>
</dbReference>
<keyword evidence="1 2" id="KW-0545">Nucleotide biosynthesis</keyword>
<dbReference type="SUPFAM" id="SSF53271">
    <property type="entry name" value="PRTase-like"/>
    <property type="match status" value="1"/>
</dbReference>